<keyword evidence="2" id="KW-1185">Reference proteome</keyword>
<evidence type="ECO:0000313" key="3">
    <source>
        <dbReference type="WBParaSite" id="Pan_g13180.t1"/>
    </source>
</evidence>
<feature type="compositionally biased region" description="Polar residues" evidence="1">
    <location>
        <begin position="689"/>
        <end position="699"/>
    </location>
</feature>
<feature type="compositionally biased region" description="Basic and acidic residues" evidence="1">
    <location>
        <begin position="96"/>
        <end position="109"/>
    </location>
</feature>
<feature type="compositionally biased region" description="Polar residues" evidence="1">
    <location>
        <begin position="110"/>
        <end position="119"/>
    </location>
</feature>
<accession>A0A7E4ZRQ5</accession>
<reference evidence="2" key="1">
    <citation type="journal article" date="2013" name="Genetics">
        <title>The draft genome and transcriptome of Panagrellus redivivus are shaped by the harsh demands of a free-living lifestyle.</title>
        <authorList>
            <person name="Srinivasan J."/>
            <person name="Dillman A.R."/>
            <person name="Macchietto M.G."/>
            <person name="Heikkinen L."/>
            <person name="Lakso M."/>
            <person name="Fracchia K.M."/>
            <person name="Antoshechkin I."/>
            <person name="Mortazavi A."/>
            <person name="Wong G."/>
            <person name="Sternberg P.W."/>
        </authorList>
    </citation>
    <scope>NUCLEOTIDE SEQUENCE [LARGE SCALE GENOMIC DNA]</scope>
    <source>
        <strain evidence="2">MT8872</strain>
    </source>
</reference>
<name>A0A7E4ZRQ5_PANRE</name>
<feature type="compositionally biased region" description="Basic and acidic residues" evidence="1">
    <location>
        <begin position="78"/>
        <end position="88"/>
    </location>
</feature>
<feature type="compositionally biased region" description="Polar residues" evidence="1">
    <location>
        <begin position="145"/>
        <end position="169"/>
    </location>
</feature>
<feature type="region of interest" description="Disordered" evidence="1">
    <location>
        <begin position="447"/>
        <end position="629"/>
    </location>
</feature>
<feature type="compositionally biased region" description="Polar residues" evidence="1">
    <location>
        <begin position="583"/>
        <end position="592"/>
    </location>
</feature>
<feature type="region of interest" description="Disordered" evidence="1">
    <location>
        <begin position="78"/>
        <end position="211"/>
    </location>
</feature>
<dbReference type="WBParaSite" id="Pan_g13180.t1">
    <property type="protein sequence ID" value="Pan_g13180.t1"/>
    <property type="gene ID" value="Pan_g13180"/>
</dbReference>
<dbReference type="Proteomes" id="UP000492821">
    <property type="component" value="Unassembled WGS sequence"/>
</dbReference>
<feature type="region of interest" description="Disordered" evidence="1">
    <location>
        <begin position="675"/>
        <end position="701"/>
    </location>
</feature>
<dbReference type="AlphaFoldDB" id="A0A7E4ZRQ5"/>
<proteinExistence type="predicted"/>
<feature type="compositionally biased region" description="Low complexity" evidence="1">
    <location>
        <begin position="506"/>
        <end position="520"/>
    </location>
</feature>
<reference evidence="3" key="2">
    <citation type="submission" date="2020-10" db="UniProtKB">
        <authorList>
            <consortium name="WormBaseParasite"/>
        </authorList>
    </citation>
    <scope>IDENTIFICATION</scope>
</reference>
<sequence length="775" mass="84624">MFTIKRKKNDHPGWNHFDRFDNTIVCKLCEICFVGDGDDYVQGDENELLRHMAELHGDVDFHWMKVAILGPPKTEVEPVTTEREKATEKLNNNEPAAKKIDDGARKESVDGQNVENIDTTIVEENAPTEPSINNVHKDRPPDVDTTANLEEAASTTPNRPQINSSQPSAPDTAPNLDETASSSSTAPPKTPNRPPINPKSGTGPRIAPGTTPNPCYSELLAGCEADLDESWTVVNRYRTYDEYYDAYNSFKVHASKVETICGIIKKVYYCHRRHANSCPYKMHGYLCHDQYGFYEHGKHSHVEEADSPKLPKLRGTPRLLQSVNWDRFDDTVRKTKKCKNGTMTLDDIQKHLPTTCYLKGSYSNLDEMDIARKGLKVTQAENAFTEISAQWMRILYKCEEAGCSYTVYGFCGDAEFGLFDRGYHNCLDEWKTTPKPKRKKRGFTVSACNGAADQPTPPQKHPRPNSRVPDDPVEASTSRIPANDPIPPTTTSTTRDPPEDLPLPVPASSSSSRPSNSVLVHVTSLPKATPTTSCPREVVPTPAPAASSTSEPVNSVMADVTNLPPAAPTTRDPPEDIPLSVPASLSASQPSDSVLADVTNPPKATPTTSCPREVVPTPAPAASSTSEPVNSVVADVTNLPATATTHDPPDVIPLPVPTTPSTSQTANSVLANVTNLPEKPAPKPVEANSAPNKDNSAQASIDPIVYRTVSNVTTEAAIEERTTAEGVRSMGFFPTDDAKQFYRCRQAGCGYKMLSKRVNNSWVLSEMGQHNHPPA</sequence>
<evidence type="ECO:0000256" key="1">
    <source>
        <dbReference type="SAM" id="MobiDB-lite"/>
    </source>
</evidence>
<evidence type="ECO:0000313" key="2">
    <source>
        <dbReference type="Proteomes" id="UP000492821"/>
    </source>
</evidence>
<feature type="compositionally biased region" description="Pro residues" evidence="1">
    <location>
        <begin position="188"/>
        <end position="197"/>
    </location>
</feature>
<organism evidence="2 3">
    <name type="scientific">Panagrellus redivivus</name>
    <name type="common">Microworm</name>
    <dbReference type="NCBI Taxonomy" id="6233"/>
    <lineage>
        <taxon>Eukaryota</taxon>
        <taxon>Metazoa</taxon>
        <taxon>Ecdysozoa</taxon>
        <taxon>Nematoda</taxon>
        <taxon>Chromadorea</taxon>
        <taxon>Rhabditida</taxon>
        <taxon>Tylenchina</taxon>
        <taxon>Panagrolaimomorpha</taxon>
        <taxon>Panagrolaimoidea</taxon>
        <taxon>Panagrolaimidae</taxon>
        <taxon>Panagrellus</taxon>
    </lineage>
</organism>
<protein>
    <submittedName>
        <fullName evidence="3">BED-type domain-containing protein</fullName>
    </submittedName>
</protein>